<evidence type="ECO:0000256" key="12">
    <source>
        <dbReference type="ARBA" id="ARBA00023136"/>
    </source>
</evidence>
<dbReference type="EMBL" id="VVIM01000009">
    <property type="protein sequence ID" value="KAB0793385.1"/>
    <property type="molecule type" value="Genomic_DNA"/>
</dbReference>
<evidence type="ECO:0000256" key="13">
    <source>
        <dbReference type="PIRSR" id="PIRSR602401-1"/>
    </source>
</evidence>
<evidence type="ECO:0000256" key="3">
    <source>
        <dbReference type="ARBA" id="ARBA00004406"/>
    </source>
</evidence>
<dbReference type="InParanoid" id="A0A5N4A7V4"/>
<evidence type="ECO:0000256" key="11">
    <source>
        <dbReference type="ARBA" id="ARBA00023033"/>
    </source>
</evidence>
<dbReference type="GO" id="GO:0020037">
    <property type="term" value="F:heme binding"/>
    <property type="evidence" value="ECO:0007669"/>
    <property type="project" value="InterPro"/>
</dbReference>
<dbReference type="PROSITE" id="PS00086">
    <property type="entry name" value="CYTOCHROME_P450"/>
    <property type="match status" value="1"/>
</dbReference>
<evidence type="ECO:0000256" key="2">
    <source>
        <dbReference type="ARBA" id="ARBA00004174"/>
    </source>
</evidence>
<name>A0A5N4A7V4_PHOPY</name>
<comment type="subcellular location">
    <subcellularLocation>
        <location evidence="3">Endoplasmic reticulum membrane</location>
        <topology evidence="3">Peripheral membrane protein</topology>
    </subcellularLocation>
    <subcellularLocation>
        <location evidence="2">Microsome membrane</location>
        <topology evidence="2">Peripheral membrane protein</topology>
    </subcellularLocation>
</comment>
<dbReference type="SUPFAM" id="SSF48264">
    <property type="entry name" value="Cytochrome P450"/>
    <property type="match status" value="1"/>
</dbReference>
<proteinExistence type="inferred from homology"/>
<evidence type="ECO:0000256" key="6">
    <source>
        <dbReference type="ARBA" id="ARBA00022723"/>
    </source>
</evidence>
<protein>
    <recommendedName>
        <fullName evidence="17">Cytochrome P450</fullName>
    </recommendedName>
</protein>
<comment type="caution">
    <text evidence="15">The sequence shown here is derived from an EMBL/GenBank/DDBJ whole genome shotgun (WGS) entry which is preliminary data.</text>
</comment>
<dbReference type="InterPro" id="IPR002401">
    <property type="entry name" value="Cyt_P450_E_grp-I"/>
</dbReference>
<evidence type="ECO:0000256" key="7">
    <source>
        <dbReference type="ARBA" id="ARBA00022824"/>
    </source>
</evidence>
<dbReference type="AlphaFoldDB" id="A0A5N4A7V4"/>
<keyword evidence="16" id="KW-1185">Reference proteome</keyword>
<evidence type="ECO:0000256" key="9">
    <source>
        <dbReference type="ARBA" id="ARBA00023002"/>
    </source>
</evidence>
<keyword evidence="5 13" id="KW-0349">Heme</keyword>
<dbReference type="PANTHER" id="PTHR24292">
    <property type="entry name" value="CYTOCHROME P450"/>
    <property type="match status" value="1"/>
</dbReference>
<dbReference type="OrthoDB" id="1470350at2759"/>
<dbReference type="GO" id="GO:0004497">
    <property type="term" value="F:monooxygenase activity"/>
    <property type="evidence" value="ECO:0007669"/>
    <property type="project" value="UniProtKB-KW"/>
</dbReference>
<dbReference type="PANTHER" id="PTHR24292:SF54">
    <property type="entry name" value="CYP9F3-RELATED"/>
    <property type="match status" value="1"/>
</dbReference>
<feature type="binding site" description="axial binding residue" evidence="13">
    <location>
        <position position="438"/>
    </location>
    <ligand>
        <name>heme</name>
        <dbReference type="ChEBI" id="CHEBI:30413"/>
    </ligand>
    <ligandPart>
        <name>Fe</name>
        <dbReference type="ChEBI" id="CHEBI:18248"/>
    </ligandPart>
</feature>
<dbReference type="GO" id="GO:0005506">
    <property type="term" value="F:iron ion binding"/>
    <property type="evidence" value="ECO:0007669"/>
    <property type="project" value="InterPro"/>
</dbReference>
<keyword evidence="9 14" id="KW-0560">Oxidoreductase</keyword>
<sequence length="493" mass="57539">MLALCLTILTIGFCTLVHRYLHWSRRGIKQYPFWKIWLNNIRDFITQPPLTDAMVRAREDFKNARYIGTYQNFKPRLCIEDPELIKHVFVKDFDYFVDHNVFLPYDGDTVWEKSLFNLKGDDWKQLRGFVSPTFTSSKIKLMFHTILECSAQVVASLKKSGKEIVEFDVKELFGRLTTDVFFGTHFGILCNSVEEQTNEFYTIGQKATNFLGFWLKVRFIVIQVFPIVARVFGLRIFDQNVTNFFRLLVKNNIKSRKSQQIARPDLIGIIMKSENNPDNIELTDEILTALVATFFGAGFDTVSSALMYTFYELSCNSVVQQKLLDEIDANKDNFTYQTVMEMQYLNMVVSETLRKWPVGFFLERQCVKPYRIPALKDDEVEVQLKVGDGIWVPLYALHRDPELFSDPDRFDPERFNPENKKNINQYAYMPFGNGPRGCIGSRYALLVLKVAIFQILQSFSVRPSKNMLPLQIARSYLQLLPKDKMLLDFRRRN</sequence>
<evidence type="ECO:0000256" key="1">
    <source>
        <dbReference type="ARBA" id="ARBA00001971"/>
    </source>
</evidence>
<dbReference type="PRINTS" id="PR00385">
    <property type="entry name" value="P450"/>
</dbReference>
<dbReference type="Gene3D" id="1.10.630.10">
    <property type="entry name" value="Cytochrome P450"/>
    <property type="match status" value="1"/>
</dbReference>
<keyword evidence="12" id="KW-0472">Membrane</keyword>
<evidence type="ECO:0000313" key="16">
    <source>
        <dbReference type="Proteomes" id="UP000327044"/>
    </source>
</evidence>
<comment type="similarity">
    <text evidence="4 14">Belongs to the cytochrome P450 family.</text>
</comment>
<gene>
    <name evidence="15" type="ORF">PPYR_13005</name>
</gene>
<dbReference type="GO" id="GO:0016705">
    <property type="term" value="F:oxidoreductase activity, acting on paired donors, with incorporation or reduction of molecular oxygen"/>
    <property type="evidence" value="ECO:0007669"/>
    <property type="project" value="InterPro"/>
</dbReference>
<keyword evidence="8" id="KW-0492">Microsome</keyword>
<dbReference type="InterPro" id="IPR050476">
    <property type="entry name" value="Insect_CytP450_Detox"/>
</dbReference>
<comment type="cofactor">
    <cofactor evidence="1 13">
        <name>heme</name>
        <dbReference type="ChEBI" id="CHEBI:30413"/>
    </cofactor>
</comment>
<dbReference type="PRINTS" id="PR00463">
    <property type="entry name" value="EP450I"/>
</dbReference>
<evidence type="ECO:0000256" key="4">
    <source>
        <dbReference type="ARBA" id="ARBA00010617"/>
    </source>
</evidence>
<dbReference type="Pfam" id="PF00067">
    <property type="entry name" value="p450"/>
    <property type="match status" value="1"/>
</dbReference>
<evidence type="ECO:0000256" key="14">
    <source>
        <dbReference type="RuleBase" id="RU000461"/>
    </source>
</evidence>
<evidence type="ECO:0008006" key="17">
    <source>
        <dbReference type="Google" id="ProtNLM"/>
    </source>
</evidence>
<evidence type="ECO:0000256" key="10">
    <source>
        <dbReference type="ARBA" id="ARBA00023004"/>
    </source>
</evidence>
<dbReference type="FunFam" id="1.10.630.10:FF:000042">
    <property type="entry name" value="Cytochrome P450"/>
    <property type="match status" value="1"/>
</dbReference>
<evidence type="ECO:0000313" key="15">
    <source>
        <dbReference type="EMBL" id="KAB0793385.1"/>
    </source>
</evidence>
<accession>A0A5N4A7V4</accession>
<dbReference type="InterPro" id="IPR017972">
    <property type="entry name" value="Cyt_P450_CS"/>
</dbReference>
<organism evidence="15 16">
    <name type="scientific">Photinus pyralis</name>
    <name type="common">Common eastern firefly</name>
    <name type="synonym">Lampyris pyralis</name>
    <dbReference type="NCBI Taxonomy" id="7054"/>
    <lineage>
        <taxon>Eukaryota</taxon>
        <taxon>Metazoa</taxon>
        <taxon>Ecdysozoa</taxon>
        <taxon>Arthropoda</taxon>
        <taxon>Hexapoda</taxon>
        <taxon>Insecta</taxon>
        <taxon>Pterygota</taxon>
        <taxon>Neoptera</taxon>
        <taxon>Endopterygota</taxon>
        <taxon>Coleoptera</taxon>
        <taxon>Polyphaga</taxon>
        <taxon>Elateriformia</taxon>
        <taxon>Elateroidea</taxon>
        <taxon>Lampyridae</taxon>
        <taxon>Lampyrinae</taxon>
        <taxon>Photinus</taxon>
    </lineage>
</organism>
<evidence type="ECO:0000256" key="5">
    <source>
        <dbReference type="ARBA" id="ARBA00022617"/>
    </source>
</evidence>
<dbReference type="InterPro" id="IPR001128">
    <property type="entry name" value="Cyt_P450"/>
</dbReference>
<reference evidence="15 16" key="1">
    <citation type="journal article" date="2018" name="Elife">
        <title>Firefly genomes illuminate parallel origins of bioluminescence in beetles.</title>
        <authorList>
            <person name="Fallon T.R."/>
            <person name="Lower S.E."/>
            <person name="Chang C.H."/>
            <person name="Bessho-Uehara M."/>
            <person name="Martin G.J."/>
            <person name="Bewick A.J."/>
            <person name="Behringer M."/>
            <person name="Debat H.J."/>
            <person name="Wong I."/>
            <person name="Day J.C."/>
            <person name="Suvorov A."/>
            <person name="Silva C.J."/>
            <person name="Stanger-Hall K.F."/>
            <person name="Hall D.W."/>
            <person name="Schmitz R.J."/>
            <person name="Nelson D.R."/>
            <person name="Lewis S.M."/>
            <person name="Shigenobu S."/>
            <person name="Bybee S.M."/>
            <person name="Larracuente A.M."/>
            <person name="Oba Y."/>
            <person name="Weng J.K."/>
        </authorList>
    </citation>
    <scope>NUCLEOTIDE SEQUENCE [LARGE SCALE GENOMIC DNA]</scope>
    <source>
        <strain evidence="15">1611_PpyrPB1</strain>
        <tissue evidence="15">Whole body</tissue>
    </source>
</reference>
<keyword evidence="7" id="KW-0256">Endoplasmic reticulum</keyword>
<dbReference type="GO" id="GO:0005789">
    <property type="term" value="C:endoplasmic reticulum membrane"/>
    <property type="evidence" value="ECO:0007669"/>
    <property type="project" value="UniProtKB-SubCell"/>
</dbReference>
<evidence type="ECO:0000256" key="8">
    <source>
        <dbReference type="ARBA" id="ARBA00022848"/>
    </source>
</evidence>
<dbReference type="CDD" id="cd11056">
    <property type="entry name" value="CYP6-like"/>
    <property type="match status" value="1"/>
</dbReference>
<dbReference type="Proteomes" id="UP000327044">
    <property type="component" value="Unassembled WGS sequence"/>
</dbReference>
<keyword evidence="6 13" id="KW-0479">Metal-binding</keyword>
<keyword evidence="11 14" id="KW-0503">Monooxygenase</keyword>
<dbReference type="InterPro" id="IPR036396">
    <property type="entry name" value="Cyt_P450_sf"/>
</dbReference>
<keyword evidence="10 13" id="KW-0408">Iron</keyword>